<dbReference type="OrthoDB" id="2157530at2759"/>
<accession>A0A9N9YQ60</accession>
<name>A0A9N9YQ60_9HYPO</name>
<sequence length="99" mass="11519">MRQFFYATALKAEQFLAEKANGDITRLRPPWKIGLANEIMGQSLGRLPLITRKGHLVLSYEKVEKGLDLRFPLFYVDKTNNHIYSSARRMSMVSWMVKQ</sequence>
<dbReference type="EMBL" id="CABFNQ020000702">
    <property type="protein sequence ID" value="CAH0024969.1"/>
    <property type="molecule type" value="Genomic_DNA"/>
</dbReference>
<gene>
    <name evidence="1" type="ORF">CRHIZ90672A_00005114</name>
</gene>
<protein>
    <submittedName>
        <fullName evidence="1">Uncharacterized protein</fullName>
    </submittedName>
</protein>
<dbReference type="Proteomes" id="UP000696573">
    <property type="component" value="Unassembled WGS sequence"/>
</dbReference>
<keyword evidence="2" id="KW-1185">Reference proteome</keyword>
<proteinExistence type="predicted"/>
<evidence type="ECO:0000313" key="1">
    <source>
        <dbReference type="EMBL" id="CAH0024969.1"/>
    </source>
</evidence>
<evidence type="ECO:0000313" key="2">
    <source>
        <dbReference type="Proteomes" id="UP000696573"/>
    </source>
</evidence>
<comment type="caution">
    <text evidence="1">The sequence shown here is derived from an EMBL/GenBank/DDBJ whole genome shotgun (WGS) entry which is preliminary data.</text>
</comment>
<organism evidence="1 2">
    <name type="scientific">Clonostachys rhizophaga</name>
    <dbReference type="NCBI Taxonomy" id="160324"/>
    <lineage>
        <taxon>Eukaryota</taxon>
        <taxon>Fungi</taxon>
        <taxon>Dikarya</taxon>
        <taxon>Ascomycota</taxon>
        <taxon>Pezizomycotina</taxon>
        <taxon>Sordariomycetes</taxon>
        <taxon>Hypocreomycetidae</taxon>
        <taxon>Hypocreales</taxon>
        <taxon>Bionectriaceae</taxon>
        <taxon>Clonostachys</taxon>
    </lineage>
</organism>
<dbReference type="AlphaFoldDB" id="A0A9N9YQ60"/>
<reference evidence="1" key="1">
    <citation type="submission" date="2021-10" db="EMBL/GenBank/DDBJ databases">
        <authorList>
            <person name="Piombo E."/>
        </authorList>
    </citation>
    <scope>NUCLEOTIDE SEQUENCE</scope>
</reference>